<evidence type="ECO:0000313" key="3">
    <source>
        <dbReference type="EMBL" id="CAL4789172.1"/>
    </source>
</evidence>
<protein>
    <submittedName>
        <fullName evidence="3">Werner syndrome ATP-dependent helicase-like</fullName>
    </submittedName>
</protein>
<feature type="compositionally biased region" description="Low complexity" evidence="1">
    <location>
        <begin position="24"/>
        <end position="54"/>
    </location>
</feature>
<evidence type="ECO:0000256" key="1">
    <source>
        <dbReference type="SAM" id="MobiDB-lite"/>
    </source>
</evidence>
<dbReference type="AlphaFoldDB" id="A0A9P1D2M3"/>
<dbReference type="EMBL" id="CAMXCT030003002">
    <property type="protein sequence ID" value="CAL4789172.1"/>
    <property type="molecule type" value="Genomic_DNA"/>
</dbReference>
<feature type="compositionally biased region" description="Basic and acidic residues" evidence="1">
    <location>
        <begin position="110"/>
        <end position="123"/>
    </location>
</feature>
<gene>
    <name evidence="2" type="ORF">C1SCF055_LOCUS27863</name>
</gene>
<sequence>MTEESREAQPQPPQPPQPQLAQFGTFEPGETPTPTTPTPAGSPGAFGAGALALSLPEGDPPLPAPAYRSYSRRSSGDAASGLSPARGSFSDVLEQIQVLQERLREIHEQEVHGVHGVHGDRSRPNPSAKTSKHKTSSRLSIKESPHRVDSKSSQLSSDAERPPTSQKAEMMMAQKAFRTTTDFEETMRSAEVQFFIGVEWDIDDTGLLDLQKNHLAVTSPRTKTHHTGTISSGVGGIARRSSWLRTTTERPPEGCAVNPESKRRIFWDCLAMVALMIEVLTAPVQVYNIDGRFRRAADVLHWVTTAYWVLDVPASFLTVHQRHPTLTVACRSQGLFEVLVLF</sequence>
<reference evidence="3 4" key="2">
    <citation type="submission" date="2024-05" db="EMBL/GenBank/DDBJ databases">
        <authorList>
            <person name="Chen Y."/>
            <person name="Shah S."/>
            <person name="Dougan E. K."/>
            <person name="Thang M."/>
            <person name="Chan C."/>
        </authorList>
    </citation>
    <scope>NUCLEOTIDE SEQUENCE [LARGE SCALE GENOMIC DNA]</scope>
</reference>
<accession>A0A9P1D2M3</accession>
<dbReference type="GO" id="GO:0004386">
    <property type="term" value="F:helicase activity"/>
    <property type="evidence" value="ECO:0007669"/>
    <property type="project" value="UniProtKB-KW"/>
</dbReference>
<name>A0A9P1D2M3_9DINO</name>
<keyword evidence="3" id="KW-0067">ATP-binding</keyword>
<organism evidence="2">
    <name type="scientific">Cladocopium goreaui</name>
    <dbReference type="NCBI Taxonomy" id="2562237"/>
    <lineage>
        <taxon>Eukaryota</taxon>
        <taxon>Sar</taxon>
        <taxon>Alveolata</taxon>
        <taxon>Dinophyceae</taxon>
        <taxon>Suessiales</taxon>
        <taxon>Symbiodiniaceae</taxon>
        <taxon>Cladocopium</taxon>
    </lineage>
</organism>
<dbReference type="EMBL" id="CAMXCT020003002">
    <property type="protein sequence ID" value="CAL1155235.1"/>
    <property type="molecule type" value="Genomic_DNA"/>
</dbReference>
<feature type="region of interest" description="Disordered" evidence="1">
    <location>
        <begin position="1"/>
        <end position="88"/>
    </location>
</feature>
<evidence type="ECO:0000313" key="2">
    <source>
        <dbReference type="EMBL" id="CAI4001860.1"/>
    </source>
</evidence>
<keyword evidence="3" id="KW-0547">Nucleotide-binding</keyword>
<proteinExistence type="predicted"/>
<feature type="compositionally biased region" description="Low complexity" evidence="1">
    <location>
        <begin position="65"/>
        <end position="81"/>
    </location>
</feature>
<keyword evidence="3" id="KW-0378">Hydrolase</keyword>
<dbReference type="EMBL" id="CAMXCT010003002">
    <property type="protein sequence ID" value="CAI4001860.1"/>
    <property type="molecule type" value="Genomic_DNA"/>
</dbReference>
<evidence type="ECO:0000313" key="4">
    <source>
        <dbReference type="Proteomes" id="UP001152797"/>
    </source>
</evidence>
<reference evidence="2" key="1">
    <citation type="submission" date="2022-10" db="EMBL/GenBank/DDBJ databases">
        <authorList>
            <person name="Chen Y."/>
            <person name="Dougan E. K."/>
            <person name="Chan C."/>
            <person name="Rhodes N."/>
            <person name="Thang M."/>
        </authorList>
    </citation>
    <scope>NUCLEOTIDE SEQUENCE</scope>
</reference>
<feature type="region of interest" description="Disordered" evidence="1">
    <location>
        <begin position="110"/>
        <end position="167"/>
    </location>
</feature>
<feature type="compositionally biased region" description="Polar residues" evidence="1">
    <location>
        <begin position="151"/>
        <end position="167"/>
    </location>
</feature>
<keyword evidence="4" id="KW-1185">Reference proteome</keyword>
<feature type="compositionally biased region" description="Basic and acidic residues" evidence="1">
    <location>
        <begin position="140"/>
        <end position="150"/>
    </location>
</feature>
<dbReference type="Proteomes" id="UP001152797">
    <property type="component" value="Unassembled WGS sequence"/>
</dbReference>
<comment type="caution">
    <text evidence="2">The sequence shown here is derived from an EMBL/GenBank/DDBJ whole genome shotgun (WGS) entry which is preliminary data.</text>
</comment>
<keyword evidence="3" id="KW-0347">Helicase</keyword>